<protein>
    <submittedName>
        <fullName evidence="1">Uncharacterized protein</fullName>
    </submittedName>
</protein>
<evidence type="ECO:0000313" key="1">
    <source>
        <dbReference type="EMBL" id="KYN02843.1"/>
    </source>
</evidence>
<evidence type="ECO:0000313" key="2">
    <source>
        <dbReference type="Proteomes" id="UP000078542"/>
    </source>
</evidence>
<gene>
    <name evidence="1" type="ORF">ALC62_06331</name>
</gene>
<accession>A0A151IIX5</accession>
<name>A0A151IIX5_9HYME</name>
<organism evidence="1 2">
    <name type="scientific">Cyphomyrmex costatus</name>
    <dbReference type="NCBI Taxonomy" id="456900"/>
    <lineage>
        <taxon>Eukaryota</taxon>
        <taxon>Metazoa</taxon>
        <taxon>Ecdysozoa</taxon>
        <taxon>Arthropoda</taxon>
        <taxon>Hexapoda</taxon>
        <taxon>Insecta</taxon>
        <taxon>Pterygota</taxon>
        <taxon>Neoptera</taxon>
        <taxon>Endopterygota</taxon>
        <taxon>Hymenoptera</taxon>
        <taxon>Apocrita</taxon>
        <taxon>Aculeata</taxon>
        <taxon>Formicoidea</taxon>
        <taxon>Formicidae</taxon>
        <taxon>Myrmicinae</taxon>
        <taxon>Cyphomyrmex</taxon>
    </lineage>
</organism>
<feature type="non-terminal residue" evidence="1">
    <location>
        <position position="1"/>
    </location>
</feature>
<dbReference type="AlphaFoldDB" id="A0A151IIX5"/>
<proteinExistence type="predicted"/>
<dbReference type="EMBL" id="KQ977420">
    <property type="protein sequence ID" value="KYN02843.1"/>
    <property type="molecule type" value="Genomic_DNA"/>
</dbReference>
<sequence>AKMFLILTGDNIINDLTAEQLQFIPKIILLREFSNHIDYLWDKLPEYIKRDPEVRGYRRCLEHYNLSTQQSHIYGPTPLIKDCCKCKTIWASFTNVNYLIDCETDQSHLLFSRTIFKNLRDIILIYLILMTCIICIKDLISIVGAKLNSNL</sequence>
<dbReference type="Proteomes" id="UP000078542">
    <property type="component" value="Unassembled WGS sequence"/>
</dbReference>
<keyword evidence="2" id="KW-1185">Reference proteome</keyword>
<reference evidence="1 2" key="1">
    <citation type="submission" date="2016-03" db="EMBL/GenBank/DDBJ databases">
        <title>Cyphomyrmex costatus WGS genome.</title>
        <authorList>
            <person name="Nygaard S."/>
            <person name="Hu H."/>
            <person name="Boomsma J."/>
            <person name="Zhang G."/>
        </authorList>
    </citation>
    <scope>NUCLEOTIDE SEQUENCE [LARGE SCALE GENOMIC DNA]</scope>
    <source>
        <strain evidence="1">MS0001</strain>
        <tissue evidence="1">Whole body</tissue>
    </source>
</reference>